<proteinExistence type="predicted"/>
<evidence type="ECO:0000313" key="3">
    <source>
        <dbReference type="EMBL" id="KWS06147.1"/>
    </source>
</evidence>
<dbReference type="RefSeq" id="WP_036105926.1">
    <property type="nucleotide sequence ID" value="NZ_JAJA02000001.1"/>
</dbReference>
<dbReference type="PRINTS" id="PR00625">
    <property type="entry name" value="JDOMAIN"/>
</dbReference>
<sequence length="301" mass="32271">MSSPYEILGVAPTASLDEIKSAYRRLARKLHPDLNPGDKSGEERFKDVGNAYRLLSDPDKRARFDAGQIDADGAERPQPRYYRDYADAEPSGHYANDSGFADFADGDDPFAELLRRQARARANRRGQDLHYRLPIAFAESIDAGTKRLTMPDGSTIDVTIPAGVVDGQILRLKGKGAPGAGQGGPGDALVEIEVVADPRFSRDGDDLTLELPISLTEAVLGDRIRVATPTGEATMAIPPGSNSGTVLRLKGMGAPRRGGGRGDQYVRLTIVLPKGGDPELTKFVSDWSAGKAFNPRGEAKA</sequence>
<dbReference type="PROSITE" id="PS50076">
    <property type="entry name" value="DNAJ_2"/>
    <property type="match status" value="1"/>
</dbReference>
<gene>
    <name evidence="3" type="ORF">AZ78_3701</name>
</gene>
<evidence type="ECO:0000259" key="2">
    <source>
        <dbReference type="PROSITE" id="PS50076"/>
    </source>
</evidence>
<dbReference type="Gene3D" id="2.60.260.20">
    <property type="entry name" value="Urease metallochaperone UreE, N-terminal domain"/>
    <property type="match status" value="2"/>
</dbReference>
<accession>A0A108UBN5</accession>
<dbReference type="SUPFAM" id="SSF46565">
    <property type="entry name" value="Chaperone J-domain"/>
    <property type="match status" value="1"/>
</dbReference>
<keyword evidence="1" id="KW-0143">Chaperone</keyword>
<dbReference type="Pfam" id="PF01556">
    <property type="entry name" value="DnaJ_C"/>
    <property type="match status" value="1"/>
</dbReference>
<name>A0A108UBN5_9GAMM</name>
<dbReference type="PANTHER" id="PTHR43096:SF10">
    <property type="entry name" value="CHAPERONE PROTEIN DNAJ A6, CHLOROPLASTIC"/>
    <property type="match status" value="1"/>
</dbReference>
<dbReference type="SMART" id="SM00271">
    <property type="entry name" value="DnaJ"/>
    <property type="match status" value="1"/>
</dbReference>
<dbReference type="FunFam" id="2.60.260.20:FF:000013">
    <property type="entry name" value="DnaJ subfamily B member 11"/>
    <property type="match status" value="1"/>
</dbReference>
<protein>
    <submittedName>
        <fullName evidence="3">DnaJ-class molecular chaperone CbpA</fullName>
    </submittedName>
</protein>
<dbReference type="InterPro" id="IPR001623">
    <property type="entry name" value="DnaJ_domain"/>
</dbReference>
<dbReference type="GO" id="GO:0005737">
    <property type="term" value="C:cytoplasm"/>
    <property type="evidence" value="ECO:0007669"/>
    <property type="project" value="TreeGrafter"/>
</dbReference>
<dbReference type="SUPFAM" id="SSF49493">
    <property type="entry name" value="HSP40/DnaJ peptide-binding domain"/>
    <property type="match status" value="2"/>
</dbReference>
<dbReference type="CDD" id="cd06257">
    <property type="entry name" value="DnaJ"/>
    <property type="match status" value="1"/>
</dbReference>
<evidence type="ECO:0000256" key="1">
    <source>
        <dbReference type="ARBA" id="ARBA00023186"/>
    </source>
</evidence>
<reference evidence="3 4" key="1">
    <citation type="journal article" date="2014" name="Genome Announc.">
        <title>Draft Genome Sequence of Lysobacter capsici AZ78, a Bacterium Antagonistic to Plant-Pathogenic Oomycetes.</title>
        <authorList>
            <person name="Puopolo G."/>
            <person name="Sonego P."/>
            <person name="Engelen K."/>
            <person name="Pertot I."/>
        </authorList>
    </citation>
    <scope>NUCLEOTIDE SEQUENCE [LARGE SCALE GENOMIC DNA]</scope>
    <source>
        <strain evidence="3 4">AZ78</strain>
    </source>
</reference>
<dbReference type="PANTHER" id="PTHR43096">
    <property type="entry name" value="DNAJ HOMOLOG 1, MITOCHONDRIAL-RELATED"/>
    <property type="match status" value="1"/>
</dbReference>
<evidence type="ECO:0000313" key="4">
    <source>
        <dbReference type="Proteomes" id="UP000023435"/>
    </source>
</evidence>
<dbReference type="CDD" id="cd10747">
    <property type="entry name" value="DnaJ_C"/>
    <property type="match status" value="1"/>
</dbReference>
<dbReference type="InterPro" id="IPR036869">
    <property type="entry name" value="J_dom_sf"/>
</dbReference>
<comment type="caution">
    <text evidence="3">The sequence shown here is derived from an EMBL/GenBank/DDBJ whole genome shotgun (WGS) entry which is preliminary data.</text>
</comment>
<dbReference type="Gene3D" id="1.10.287.110">
    <property type="entry name" value="DnaJ domain"/>
    <property type="match status" value="1"/>
</dbReference>
<dbReference type="OrthoDB" id="9779889at2"/>
<dbReference type="InterPro" id="IPR008971">
    <property type="entry name" value="HSP40/DnaJ_pept-bd"/>
</dbReference>
<feature type="domain" description="J" evidence="2">
    <location>
        <begin position="3"/>
        <end position="68"/>
    </location>
</feature>
<dbReference type="AlphaFoldDB" id="A0A108UBN5"/>
<dbReference type="GO" id="GO:0051082">
    <property type="term" value="F:unfolded protein binding"/>
    <property type="evidence" value="ECO:0007669"/>
    <property type="project" value="InterPro"/>
</dbReference>
<dbReference type="Pfam" id="PF00226">
    <property type="entry name" value="DnaJ"/>
    <property type="match status" value="1"/>
</dbReference>
<dbReference type="EMBL" id="JAJA02000001">
    <property type="protein sequence ID" value="KWS06147.1"/>
    <property type="molecule type" value="Genomic_DNA"/>
</dbReference>
<keyword evidence="4" id="KW-1185">Reference proteome</keyword>
<dbReference type="InterPro" id="IPR002939">
    <property type="entry name" value="DnaJ_C"/>
</dbReference>
<organism evidence="3 4">
    <name type="scientific">Lysobacter capsici AZ78</name>
    <dbReference type="NCBI Taxonomy" id="1444315"/>
    <lineage>
        <taxon>Bacteria</taxon>
        <taxon>Pseudomonadati</taxon>
        <taxon>Pseudomonadota</taxon>
        <taxon>Gammaproteobacteria</taxon>
        <taxon>Lysobacterales</taxon>
        <taxon>Lysobacteraceae</taxon>
        <taxon>Lysobacter</taxon>
    </lineage>
</organism>
<dbReference type="Proteomes" id="UP000023435">
    <property type="component" value="Unassembled WGS sequence"/>
</dbReference>
<dbReference type="GO" id="GO:0042026">
    <property type="term" value="P:protein refolding"/>
    <property type="evidence" value="ECO:0007669"/>
    <property type="project" value="TreeGrafter"/>
</dbReference>